<feature type="region of interest" description="Disordered" evidence="8">
    <location>
        <begin position="535"/>
        <end position="577"/>
    </location>
</feature>
<reference evidence="10" key="1">
    <citation type="submission" date="2014-05" db="EMBL/GenBank/DDBJ databases">
        <authorList>
            <person name="Chronopoulou M."/>
        </authorList>
    </citation>
    <scope>NUCLEOTIDE SEQUENCE</scope>
    <source>
        <tissue evidence="10">Whole organism</tissue>
    </source>
</reference>
<feature type="region of interest" description="Disordered" evidence="8">
    <location>
        <begin position="641"/>
        <end position="709"/>
    </location>
</feature>
<dbReference type="GO" id="GO:0008380">
    <property type="term" value="P:RNA splicing"/>
    <property type="evidence" value="ECO:0007669"/>
    <property type="project" value="UniProtKB-KW"/>
</dbReference>
<dbReference type="SUPFAM" id="SSF48452">
    <property type="entry name" value="TPR-like"/>
    <property type="match status" value="1"/>
</dbReference>
<feature type="compositionally biased region" description="Acidic residues" evidence="8">
    <location>
        <begin position="1"/>
        <end position="29"/>
    </location>
</feature>
<sequence length="942" mass="108713">MSLEEMDQDGDLVNDEQDNDSLDDEDMEDAREKELNEKLKAVNETLKNNPYDYQSHIDKISVLKSLGELEELRLARQTFSKLYPLSVELWLTWLQDEQRLASSPKERKEVCHLFKRAVQDYLSVDIWIEYCSFILGDVGSADGVSSAREVFEEAVAAIGLHVGKGYLIWGAYRDFEVAVMNLHNKGYEFVFKVFQRQLAIPLLNMEKSIEELKDFEDIPDFKRFSSSSSLSSVYQNSLKKLQGKEEFENALLQTVGDSEANFIKYSEYIQALRDNKSSSPPEIQNLYERRITDHCLNPISWIEYLNYLDSVLKIQSIAMSVYRRAIRNCPWSGNLWCNYIRALEVYGSDLKEITKVFEEALASGFSDPVDYSRIWINYISYFRRKIDDGNESEDSSKAKTDLKEIFERAIDHLDGIPNSDPELKLSRFWASVSGDRLRDMETARKCWAKIVHLIGDRMIYWTEYVTLEKLYGDSKHLRKVFLRGMEKIKDFPDYFAHLWRQFELEEGDLTQLQNAEDKIRKCLLINEERLAKKTAQTQEFKKSQSEKIEKKKDKDKDRRREKRRFEAEDRQTQRKRKMGVIEPQGFQVIIEEDNDNGGKKLKKDSDENVFKAPFPFENKALYQRNIEETQIKHLSGCSQMKENEGAVKPPPGYTQPEGTKKTVKPPPGYQKEVKPPPGFKSQHKSTAEIENGSDAGRPNPEFKDKEESDRTIFLSNLSFEVTEEEIREMMESSGPVKEVRLAKNFNGKSRGFAYVDFVYSESVSKSILRDNELLKERPVYISMCDPNKKGHQFKYATVLEKNKLFVRGLNFSTSKEDLIELFSTYGKVKEVRVVTFRNGKSKGIAYVDFENESDATNAIMKIDGMNFMGHFINVAFSNPPEKKKDMEPVSCLGGGVLKKQAPFLPRSILSKTRDVTEGSSTSSTANTTPKSNADFRNLLLKK</sequence>
<dbReference type="Pfam" id="PF05843">
    <property type="entry name" value="Suf"/>
    <property type="match status" value="1"/>
</dbReference>
<dbReference type="InterPro" id="IPR003107">
    <property type="entry name" value="HAT"/>
</dbReference>
<evidence type="ECO:0000259" key="9">
    <source>
        <dbReference type="PROSITE" id="PS50102"/>
    </source>
</evidence>
<feature type="compositionally biased region" description="Basic and acidic residues" evidence="8">
    <location>
        <begin position="700"/>
        <end position="709"/>
    </location>
</feature>
<proteinExistence type="predicted"/>
<dbReference type="Pfam" id="PF23240">
    <property type="entry name" value="HAT_PRP39_N"/>
    <property type="match status" value="1"/>
</dbReference>
<evidence type="ECO:0000256" key="7">
    <source>
        <dbReference type="PROSITE-ProRule" id="PRU00176"/>
    </source>
</evidence>
<evidence type="ECO:0000256" key="5">
    <source>
        <dbReference type="ARBA" id="ARBA00023187"/>
    </source>
</evidence>
<organism evidence="10">
    <name type="scientific">Lepeophtheirus salmonis</name>
    <name type="common">Salmon louse</name>
    <name type="synonym">Caligus salmonis</name>
    <dbReference type="NCBI Taxonomy" id="72036"/>
    <lineage>
        <taxon>Eukaryota</taxon>
        <taxon>Metazoa</taxon>
        <taxon>Ecdysozoa</taxon>
        <taxon>Arthropoda</taxon>
        <taxon>Crustacea</taxon>
        <taxon>Multicrustacea</taxon>
        <taxon>Hexanauplia</taxon>
        <taxon>Copepoda</taxon>
        <taxon>Siphonostomatoida</taxon>
        <taxon>Caligidae</taxon>
        <taxon>Lepeophtheirus</taxon>
    </lineage>
</organism>
<protein>
    <recommendedName>
        <fullName evidence="9">RRM domain-containing protein</fullName>
    </recommendedName>
</protein>
<feature type="domain" description="RRM" evidence="9">
    <location>
        <begin position="802"/>
        <end position="879"/>
    </location>
</feature>
<dbReference type="PROSITE" id="PS50102">
    <property type="entry name" value="RRM"/>
    <property type="match status" value="2"/>
</dbReference>
<dbReference type="AlphaFoldDB" id="A0A0K2U271"/>
<feature type="domain" description="RRM" evidence="9">
    <location>
        <begin position="710"/>
        <end position="786"/>
    </location>
</feature>
<dbReference type="PANTHER" id="PTHR17204">
    <property type="entry name" value="PRE-MRNA PROCESSING PROTEIN PRP39-RELATED"/>
    <property type="match status" value="1"/>
</dbReference>
<evidence type="ECO:0000313" key="10">
    <source>
        <dbReference type="EMBL" id="CDW32349.1"/>
    </source>
</evidence>
<dbReference type="Gene3D" id="1.25.40.10">
    <property type="entry name" value="Tetratricopeptide repeat domain"/>
    <property type="match status" value="2"/>
</dbReference>
<dbReference type="SMART" id="SM00360">
    <property type="entry name" value="RRM"/>
    <property type="match status" value="2"/>
</dbReference>
<evidence type="ECO:0000256" key="4">
    <source>
        <dbReference type="ARBA" id="ARBA00022884"/>
    </source>
</evidence>
<dbReference type="EMBL" id="HACA01014988">
    <property type="protein sequence ID" value="CDW32349.1"/>
    <property type="molecule type" value="Transcribed_RNA"/>
</dbReference>
<dbReference type="PANTHER" id="PTHR17204:SF25">
    <property type="entry name" value="RRM DOMAIN-CONTAINING PROTEIN"/>
    <property type="match status" value="1"/>
</dbReference>
<dbReference type="Pfam" id="PF00076">
    <property type="entry name" value="RRM_1"/>
    <property type="match status" value="2"/>
</dbReference>
<evidence type="ECO:0000256" key="2">
    <source>
        <dbReference type="ARBA" id="ARBA00022664"/>
    </source>
</evidence>
<keyword evidence="2" id="KW-0507">mRNA processing</keyword>
<dbReference type="GO" id="GO:0003723">
    <property type="term" value="F:RNA binding"/>
    <property type="evidence" value="ECO:0007669"/>
    <property type="project" value="UniProtKB-UniRule"/>
</dbReference>
<dbReference type="InterPro" id="IPR035979">
    <property type="entry name" value="RBD_domain_sf"/>
</dbReference>
<dbReference type="GO" id="GO:0005634">
    <property type="term" value="C:nucleus"/>
    <property type="evidence" value="ECO:0007669"/>
    <property type="project" value="UniProtKB-SubCell"/>
</dbReference>
<dbReference type="OrthoDB" id="360390at2759"/>
<keyword evidence="6" id="KW-0539">Nucleus</keyword>
<dbReference type="GO" id="GO:0006397">
    <property type="term" value="P:mRNA processing"/>
    <property type="evidence" value="ECO:0007669"/>
    <property type="project" value="UniProtKB-KW"/>
</dbReference>
<dbReference type="InterPro" id="IPR011990">
    <property type="entry name" value="TPR-like_helical_dom_sf"/>
</dbReference>
<dbReference type="Pfam" id="PF05391">
    <property type="entry name" value="Lsm_interact"/>
    <property type="match status" value="1"/>
</dbReference>
<dbReference type="Gene3D" id="3.30.70.330">
    <property type="match status" value="2"/>
</dbReference>
<dbReference type="InterPro" id="IPR000504">
    <property type="entry name" value="RRM_dom"/>
</dbReference>
<dbReference type="InterPro" id="IPR008669">
    <property type="entry name" value="LSM_interact"/>
</dbReference>
<keyword evidence="3" id="KW-0677">Repeat</keyword>
<evidence type="ECO:0000256" key="1">
    <source>
        <dbReference type="ARBA" id="ARBA00004123"/>
    </source>
</evidence>
<keyword evidence="5" id="KW-0508">mRNA splicing</keyword>
<accession>A0A0K2U271</accession>
<comment type="subcellular location">
    <subcellularLocation>
        <location evidence="1">Nucleus</location>
    </subcellularLocation>
</comment>
<dbReference type="SMART" id="SM00386">
    <property type="entry name" value="HAT"/>
    <property type="match status" value="8"/>
</dbReference>
<feature type="region of interest" description="Disordered" evidence="8">
    <location>
        <begin position="913"/>
        <end position="933"/>
    </location>
</feature>
<dbReference type="InterPro" id="IPR012677">
    <property type="entry name" value="Nucleotide-bd_a/b_plait_sf"/>
</dbReference>
<evidence type="ECO:0000256" key="3">
    <source>
        <dbReference type="ARBA" id="ARBA00022737"/>
    </source>
</evidence>
<name>A0A0K2U271_LEPSM</name>
<dbReference type="InterPro" id="IPR008847">
    <property type="entry name" value="Suf"/>
</dbReference>
<dbReference type="SUPFAM" id="SSF54928">
    <property type="entry name" value="RNA-binding domain, RBD"/>
    <property type="match status" value="2"/>
</dbReference>
<feature type="compositionally biased region" description="Basic and acidic residues" evidence="8">
    <location>
        <begin position="539"/>
        <end position="572"/>
    </location>
</feature>
<feature type="compositionally biased region" description="Polar residues" evidence="8">
    <location>
        <begin position="917"/>
        <end position="931"/>
    </location>
</feature>
<keyword evidence="4 7" id="KW-0694">RNA-binding</keyword>
<evidence type="ECO:0000256" key="8">
    <source>
        <dbReference type="SAM" id="MobiDB-lite"/>
    </source>
</evidence>
<evidence type="ECO:0000256" key="6">
    <source>
        <dbReference type="ARBA" id="ARBA00023242"/>
    </source>
</evidence>
<feature type="region of interest" description="Disordered" evidence="8">
    <location>
        <begin position="1"/>
        <end position="35"/>
    </location>
</feature>